<keyword evidence="2" id="KW-0472">Membrane</keyword>
<dbReference type="SUPFAM" id="SSF103473">
    <property type="entry name" value="MFS general substrate transporter"/>
    <property type="match status" value="1"/>
</dbReference>
<feature type="transmembrane region" description="Helical" evidence="2">
    <location>
        <begin position="180"/>
        <end position="204"/>
    </location>
</feature>
<dbReference type="Proteomes" id="UP000696485">
    <property type="component" value="Unassembled WGS sequence"/>
</dbReference>
<dbReference type="PANTHER" id="PTHR23524">
    <property type="entry name" value="TRANSPORTER, PUTATIVE (AFU_ORTHOLOGUE AFUA_8G04850)-RELATED"/>
    <property type="match status" value="1"/>
</dbReference>
<feature type="transmembrane region" description="Helical" evidence="2">
    <location>
        <begin position="120"/>
        <end position="138"/>
    </location>
</feature>
<reference evidence="3" key="1">
    <citation type="journal article" date="2020" name="Fungal Divers.">
        <title>Resolving the Mortierellaceae phylogeny through synthesis of multi-gene phylogenetics and phylogenomics.</title>
        <authorList>
            <person name="Vandepol N."/>
            <person name="Liber J."/>
            <person name="Desiro A."/>
            <person name="Na H."/>
            <person name="Kennedy M."/>
            <person name="Barry K."/>
            <person name="Grigoriev I.V."/>
            <person name="Miller A.N."/>
            <person name="O'Donnell K."/>
            <person name="Stajich J.E."/>
            <person name="Bonito G."/>
        </authorList>
    </citation>
    <scope>NUCLEOTIDE SEQUENCE</scope>
    <source>
        <strain evidence="3">NVP1</strain>
    </source>
</reference>
<evidence type="ECO:0000313" key="3">
    <source>
        <dbReference type="EMBL" id="KAF9334073.1"/>
    </source>
</evidence>
<feature type="transmembrane region" description="Helical" evidence="2">
    <location>
        <begin position="461"/>
        <end position="481"/>
    </location>
</feature>
<feature type="transmembrane region" description="Helical" evidence="2">
    <location>
        <begin position="91"/>
        <end position="111"/>
    </location>
</feature>
<evidence type="ECO:0000256" key="2">
    <source>
        <dbReference type="SAM" id="Phobius"/>
    </source>
</evidence>
<dbReference type="Gene3D" id="1.20.1250.20">
    <property type="entry name" value="MFS general substrate transporter like domains"/>
    <property type="match status" value="2"/>
</dbReference>
<name>A0A9P5SNX0_9FUNG</name>
<keyword evidence="4" id="KW-1185">Reference proteome</keyword>
<feature type="transmembrane region" description="Helical" evidence="2">
    <location>
        <begin position="431"/>
        <end position="455"/>
    </location>
</feature>
<feature type="transmembrane region" description="Helical" evidence="2">
    <location>
        <begin position="150"/>
        <end position="168"/>
    </location>
</feature>
<dbReference type="EMBL" id="JAAAUY010000168">
    <property type="protein sequence ID" value="KAF9334073.1"/>
    <property type="molecule type" value="Genomic_DNA"/>
</dbReference>
<organism evidence="3 4">
    <name type="scientific">Podila minutissima</name>
    <dbReference type="NCBI Taxonomy" id="64525"/>
    <lineage>
        <taxon>Eukaryota</taxon>
        <taxon>Fungi</taxon>
        <taxon>Fungi incertae sedis</taxon>
        <taxon>Mucoromycota</taxon>
        <taxon>Mortierellomycotina</taxon>
        <taxon>Mortierellomycetes</taxon>
        <taxon>Mortierellales</taxon>
        <taxon>Mortierellaceae</taxon>
        <taxon>Podila</taxon>
    </lineage>
</organism>
<feature type="transmembrane region" description="Helical" evidence="2">
    <location>
        <begin position="398"/>
        <end position="419"/>
    </location>
</feature>
<dbReference type="GO" id="GO:0016020">
    <property type="term" value="C:membrane"/>
    <property type="evidence" value="ECO:0007669"/>
    <property type="project" value="UniProtKB-SubCell"/>
</dbReference>
<dbReference type="AlphaFoldDB" id="A0A9P5SNX0"/>
<comment type="subcellular location">
    <subcellularLocation>
        <location evidence="1">Membrane</location>
        <topology evidence="1">Multi-pass membrane protein</topology>
    </subcellularLocation>
</comment>
<evidence type="ECO:0000313" key="4">
    <source>
        <dbReference type="Proteomes" id="UP000696485"/>
    </source>
</evidence>
<protein>
    <recommendedName>
        <fullName evidence="5">Major facilitator superfamily (MFS) profile domain-containing protein</fullName>
    </recommendedName>
</protein>
<proteinExistence type="predicted"/>
<keyword evidence="2" id="KW-0812">Transmembrane</keyword>
<dbReference type="GO" id="GO:0022857">
    <property type="term" value="F:transmembrane transporter activity"/>
    <property type="evidence" value="ECO:0007669"/>
    <property type="project" value="InterPro"/>
</dbReference>
<evidence type="ECO:0008006" key="5">
    <source>
        <dbReference type="Google" id="ProtNLM"/>
    </source>
</evidence>
<gene>
    <name evidence="3" type="ORF">BG006_002737</name>
</gene>
<accession>A0A9P5SNX0</accession>
<dbReference type="InterPro" id="IPR011701">
    <property type="entry name" value="MFS"/>
</dbReference>
<dbReference type="Pfam" id="PF07690">
    <property type="entry name" value="MFS_1"/>
    <property type="match status" value="2"/>
</dbReference>
<dbReference type="PANTHER" id="PTHR23524:SF1">
    <property type="entry name" value="MRH DOMAIN-CONTAINING PROTEIN-RELATED"/>
    <property type="match status" value="1"/>
</dbReference>
<feature type="transmembrane region" description="Helical" evidence="2">
    <location>
        <begin position="216"/>
        <end position="239"/>
    </location>
</feature>
<dbReference type="InterPro" id="IPR036259">
    <property type="entry name" value="MFS_trans_sf"/>
</dbReference>
<comment type="caution">
    <text evidence="3">The sequence shown here is derived from an EMBL/GenBank/DDBJ whole genome shotgun (WGS) entry which is preliminary data.</text>
</comment>
<keyword evidence="2" id="KW-1133">Transmembrane helix</keyword>
<evidence type="ECO:0000256" key="1">
    <source>
        <dbReference type="ARBA" id="ARBA00004141"/>
    </source>
</evidence>
<feature type="transmembrane region" description="Helical" evidence="2">
    <location>
        <begin position="369"/>
        <end position="386"/>
    </location>
</feature>
<feature type="transmembrane region" description="Helical" evidence="2">
    <location>
        <begin position="48"/>
        <end position="71"/>
    </location>
</feature>
<sequence>MTPKTQENALSDSSIDPETSSVSRSATLVQPAKKRLFKIFIVNDNITYLNFCSYLIACFGTICLVVYLSIIQPFVLTVVLGITETKGDLTGSLALYDEIIALPTTLIWGILSDRIGRRPVYSAGFVCLGTSLILYPYSKNVYPHMLLCRLLFSVGSSAATCMMTGTLGDVAGGQHERGRVSAIVGVFAGLGGMAAGLGLIKVPYKLVTYAGSEIKGIQLCFVIVGGVAVGFAFLCLFTMHNMEGSHVRGIKYWARRMVTKNKSDEPAPVMPAMENPLKQLKYGIMAGRDPRVSLAYVSSFVSRADTVLFTSFVSLWVVQHYEDLGWCSKEYNCGAAAGDTHKLTGIAQVVSLLFAPIYGIMTERMEKSTVLAIAGVIGAVGSFPFAFTKAAPADNSNLAWVCLVGVGQIGMIVTGMTLVNGLNVDAKYRGSVAGVFSFCGALSIMVMAKLGGYLFDVWMRGAPFVLMGIAHTIVAIFSIYVRIITPRLLREDAARLAAQQGQIGESRDGHKEQPSVAIGHKEELPVTIGHKEEVSF</sequence>